<evidence type="ECO:0000313" key="1">
    <source>
        <dbReference type="EMBL" id="ALI51857.1"/>
    </source>
</evidence>
<organism evidence="4 8">
    <name type="scientific">Lactobacillus helveticus</name>
    <name type="common">Lactobacillus suntoryeus</name>
    <dbReference type="NCBI Taxonomy" id="1587"/>
    <lineage>
        <taxon>Bacteria</taxon>
        <taxon>Bacillati</taxon>
        <taxon>Bacillota</taxon>
        <taxon>Bacilli</taxon>
        <taxon>Lactobacillales</taxon>
        <taxon>Lactobacillaceae</taxon>
        <taxon>Lactobacillus</taxon>
    </lineage>
</organism>
<accession>A0A0D5MH56</accession>
<proteinExistence type="predicted"/>
<evidence type="ECO:0000313" key="7">
    <source>
        <dbReference type="Proteomes" id="UP000267794"/>
    </source>
</evidence>
<dbReference type="KEGG" id="lhd:HUO_01920"/>
<gene>
    <name evidence="1" type="ORF">ALV80_01005</name>
    <name evidence="3" type="ORF">BC335_0204</name>
    <name evidence="4" type="ORF">IMAU50013_00028</name>
    <name evidence="2" type="ORF">Lh8105_00995</name>
</gene>
<dbReference type="SUPFAM" id="SSF74650">
    <property type="entry name" value="Galactose mutarotase-like"/>
    <property type="match status" value="1"/>
</dbReference>
<dbReference type="InterPro" id="IPR011013">
    <property type="entry name" value="Gal_mutarotase_sf_dom"/>
</dbReference>
<evidence type="ECO:0000313" key="5">
    <source>
        <dbReference type="Proteomes" id="UP000063930"/>
    </source>
</evidence>
<dbReference type="GO" id="GO:0016853">
    <property type="term" value="F:isomerase activity"/>
    <property type="evidence" value="ECO:0007669"/>
    <property type="project" value="InterPro"/>
</dbReference>
<reference evidence="3 7" key="3">
    <citation type="submission" date="2016-10" db="EMBL/GenBank/DDBJ databases">
        <title>Complete genomic sequencing of Lactobacillus helveticus LH99 and comparative genome analysis.</title>
        <authorList>
            <person name="Li N."/>
            <person name="You C."/>
            <person name="Liu Z."/>
        </authorList>
    </citation>
    <scope>NUCLEOTIDE SEQUENCE [LARGE SCALE GENOMIC DNA]</scope>
    <source>
        <strain evidence="3 7">LH99</strain>
    </source>
</reference>
<dbReference type="Gene3D" id="2.70.98.10">
    <property type="match status" value="1"/>
</dbReference>
<evidence type="ECO:0000313" key="3">
    <source>
        <dbReference type="EMBL" id="AYE60748.1"/>
    </source>
</evidence>
<dbReference type="Proteomes" id="UP000234562">
    <property type="component" value="Chromosome"/>
</dbReference>
<dbReference type="EMBL" id="CP017982">
    <property type="protein sequence ID" value="AYE60748.1"/>
    <property type="molecule type" value="Genomic_DNA"/>
</dbReference>
<evidence type="ECO:0000313" key="4">
    <source>
        <dbReference type="EMBL" id="NRN90505.1"/>
    </source>
</evidence>
<dbReference type="InterPro" id="IPR014718">
    <property type="entry name" value="GH-type_carb-bd"/>
</dbReference>
<dbReference type="EMBL" id="CP015496">
    <property type="protein sequence ID" value="AUI73570.1"/>
    <property type="molecule type" value="Genomic_DNA"/>
</dbReference>
<dbReference type="GO" id="GO:0030246">
    <property type="term" value="F:carbohydrate binding"/>
    <property type="evidence" value="ECO:0007669"/>
    <property type="project" value="InterPro"/>
</dbReference>
<evidence type="ECO:0000313" key="6">
    <source>
        <dbReference type="Proteomes" id="UP000234562"/>
    </source>
</evidence>
<reference evidence="2" key="4">
    <citation type="journal article" date="2018" name="Front. Microbiol.">
        <title>Comparative Genomics of Completely Sequenced Lactobacillus helveticus Genomes Provides Insights into Strain-Specific Genes and Resolves Metagenomics Data Down to the Strain Level.</title>
        <authorList>
            <person name="Schmid M."/>
            <person name="Muri J."/>
            <person name="Melidis D."/>
            <person name="Varadarajan A.R."/>
            <person name="Somerville V."/>
            <person name="Wicki A."/>
            <person name="Moser A."/>
            <person name="Bourqui M."/>
            <person name="Wenzel C."/>
            <person name="Eugster-Meier E."/>
            <person name="Frey J.E."/>
            <person name="Irmler S."/>
            <person name="Ahrens C.H."/>
        </authorList>
    </citation>
    <scope>NUCLEOTIDE SEQUENCE</scope>
    <source>
        <strain evidence="2">FAM8105</strain>
    </source>
</reference>
<dbReference type="Proteomes" id="UP000063930">
    <property type="component" value="Chromosome"/>
</dbReference>
<dbReference type="OMA" id="SFPYHFE"/>
<protein>
    <submittedName>
        <fullName evidence="1">Aldose epimerase</fullName>
    </submittedName>
</protein>
<dbReference type="RefSeq" id="WP_003625545.1">
    <property type="nucleotide sequence ID" value="NZ_BLYS01000187.1"/>
</dbReference>
<reference evidence="1 5" key="1">
    <citation type="submission" date="2015-08" db="EMBL/GenBank/DDBJ databases">
        <title>Complete genome sequence of Lactobacillus helveticus CAUH18, a probiotic strain originated from koumiss.</title>
        <authorList>
            <person name="Yang Y."/>
            <person name="Hao Y."/>
        </authorList>
    </citation>
    <scope>NUCLEOTIDE SEQUENCE [LARGE SCALE GENOMIC DNA]</scope>
    <source>
        <strain evidence="1 5">CAUH18</strain>
    </source>
</reference>
<dbReference type="AlphaFoldDB" id="A0A0D5MH56"/>
<name>A0A0D5MH56_LACHE</name>
<dbReference type="Pfam" id="PF01263">
    <property type="entry name" value="Aldose_epim"/>
    <property type="match status" value="1"/>
</dbReference>
<dbReference type="Proteomes" id="UP000267794">
    <property type="component" value="Chromosome"/>
</dbReference>
<dbReference type="EMBL" id="WCGB01000001">
    <property type="protein sequence ID" value="NRN90505.1"/>
    <property type="molecule type" value="Genomic_DNA"/>
</dbReference>
<dbReference type="InterPro" id="IPR008183">
    <property type="entry name" value="Aldose_1/G6P_1-epimerase"/>
</dbReference>
<dbReference type="GO" id="GO:0005975">
    <property type="term" value="P:carbohydrate metabolic process"/>
    <property type="evidence" value="ECO:0007669"/>
    <property type="project" value="InterPro"/>
</dbReference>
<sequence length="186" mass="20877">MQTIDNSLLQVSVDENGAEMVHLVSINDNYDYLGENGTEEGMAIAFPVLDQGNNWASKLPWTVVDKGDTRVSLTLIDTPESYKSFPYHFEVMTTYALKGNQLKISFYLKNSSHKELPFSLGFILPNTWQSQSSVNKISLINEEHGIDIVSTDFKLTAEDGKVTAFTDKIELEAESSRNFEITLTLK</sequence>
<dbReference type="EMBL" id="CP012381">
    <property type="protein sequence ID" value="ALI51857.1"/>
    <property type="molecule type" value="Genomic_DNA"/>
</dbReference>
<dbReference type="Proteomes" id="UP000601587">
    <property type="component" value="Unassembled WGS sequence"/>
</dbReference>
<evidence type="ECO:0000313" key="2">
    <source>
        <dbReference type="EMBL" id="AUI73570.1"/>
    </source>
</evidence>
<evidence type="ECO:0000313" key="8">
    <source>
        <dbReference type="Proteomes" id="UP000601587"/>
    </source>
</evidence>
<reference evidence="6" key="2">
    <citation type="submission" date="2016-05" db="EMBL/GenBank/DDBJ databases">
        <title>Genome sequence of Lactobacillus helveticus FAM8105.</title>
        <authorList>
            <person name="Ahrens C."/>
            <person name="Schmid M."/>
        </authorList>
    </citation>
    <scope>NUCLEOTIDE SEQUENCE [LARGE SCALE GENOMIC DNA]</scope>
    <source>
        <strain evidence="6">FAM8105</strain>
    </source>
</reference>
<reference evidence="4" key="5">
    <citation type="submission" date="2019-09" db="EMBL/GenBank/DDBJ databases">
        <title>Comparative genomic analysis of Lactobacillus helveticus.</title>
        <authorList>
            <person name="Zhang H."/>
            <person name="Chen Y."/>
            <person name="Zhong Z."/>
        </authorList>
    </citation>
    <scope>NUCLEOTIDE SEQUENCE</scope>
    <source>
        <strain evidence="4">IMAU50013</strain>
    </source>
</reference>